<evidence type="ECO:0000256" key="1">
    <source>
        <dbReference type="ARBA" id="ARBA00004492"/>
    </source>
</evidence>
<dbReference type="GO" id="GO:0008270">
    <property type="term" value="F:zinc ion binding"/>
    <property type="evidence" value="ECO:0007669"/>
    <property type="project" value="UniProtKB-KW"/>
</dbReference>
<dbReference type="EMBL" id="CP012528">
    <property type="protein sequence ID" value="ALC48173.1"/>
    <property type="molecule type" value="Genomic_DNA"/>
</dbReference>
<dbReference type="OrthoDB" id="1845386at2759"/>
<feature type="domain" description="RecA family profile 1" evidence="10">
    <location>
        <begin position="16"/>
        <end position="196"/>
    </location>
</feature>
<dbReference type="InterPro" id="IPR007810">
    <property type="entry name" value="Pep3/Vps18_beta-prop"/>
</dbReference>
<dbReference type="InterPro" id="IPR003593">
    <property type="entry name" value="AAA+_ATPase"/>
</dbReference>
<dbReference type="GO" id="GO:0007040">
    <property type="term" value="P:lysosome organization"/>
    <property type="evidence" value="ECO:0007669"/>
    <property type="project" value="TreeGrafter"/>
</dbReference>
<keyword evidence="6" id="KW-0862">Zinc</keyword>
<organism evidence="11 12">
    <name type="scientific">Drosophila busckii</name>
    <name type="common">Fruit fly</name>
    <dbReference type="NCBI Taxonomy" id="30019"/>
    <lineage>
        <taxon>Eukaryota</taxon>
        <taxon>Metazoa</taxon>
        <taxon>Ecdysozoa</taxon>
        <taxon>Arthropoda</taxon>
        <taxon>Hexapoda</taxon>
        <taxon>Insecta</taxon>
        <taxon>Pterygota</taxon>
        <taxon>Neoptera</taxon>
        <taxon>Endopterygota</taxon>
        <taxon>Diptera</taxon>
        <taxon>Brachycera</taxon>
        <taxon>Muscomorpha</taxon>
        <taxon>Ephydroidea</taxon>
        <taxon>Drosophilidae</taxon>
        <taxon>Drosophila</taxon>
    </lineage>
</organism>
<dbReference type="PROSITE" id="PS50236">
    <property type="entry name" value="CHCR"/>
    <property type="match status" value="1"/>
</dbReference>
<evidence type="ECO:0000256" key="9">
    <source>
        <dbReference type="SAM" id="Coils"/>
    </source>
</evidence>
<dbReference type="GO" id="GO:0048284">
    <property type="term" value="P:organelle fusion"/>
    <property type="evidence" value="ECO:0007669"/>
    <property type="project" value="TreeGrafter"/>
</dbReference>
<dbReference type="GO" id="GO:0031902">
    <property type="term" value="C:late endosome membrane"/>
    <property type="evidence" value="ECO:0007669"/>
    <property type="project" value="UniProtKB-SubCell"/>
</dbReference>
<dbReference type="GO" id="GO:0008333">
    <property type="term" value="P:endosome to lysosome transport"/>
    <property type="evidence" value="ECO:0007669"/>
    <property type="project" value="TreeGrafter"/>
</dbReference>
<protein>
    <recommendedName>
        <fullName evidence="3">Vacuolar protein sorting-associated protein 18 homolog</fullName>
    </recommendedName>
</protein>
<reference evidence="11 12" key="1">
    <citation type="submission" date="2015-08" db="EMBL/GenBank/DDBJ databases">
        <title>Ancestral chromatin configuration constrains chromatin evolution on differentiating sex chromosomes in Drosophila.</title>
        <authorList>
            <person name="Zhou Q."/>
            <person name="Bachtrog D."/>
        </authorList>
    </citation>
    <scope>NUCLEOTIDE SEQUENCE [LARGE SCALE GENOMIC DNA]</scope>
    <source>
        <tissue evidence="11">Whole larvae</tissue>
    </source>
</reference>
<keyword evidence="12" id="KW-1185">Reference proteome</keyword>
<dbReference type="SUPFAM" id="SSF57850">
    <property type="entry name" value="RING/U-box"/>
    <property type="match status" value="1"/>
</dbReference>
<dbReference type="AlphaFoldDB" id="A0A0M3QYS1"/>
<dbReference type="GO" id="GO:0005524">
    <property type="term" value="F:ATP binding"/>
    <property type="evidence" value="ECO:0007669"/>
    <property type="project" value="InterPro"/>
</dbReference>
<dbReference type="GO" id="GO:0006904">
    <property type="term" value="P:vesicle docking involved in exocytosis"/>
    <property type="evidence" value="ECO:0007669"/>
    <property type="project" value="TreeGrafter"/>
</dbReference>
<dbReference type="GO" id="GO:0030897">
    <property type="term" value="C:HOPS complex"/>
    <property type="evidence" value="ECO:0007669"/>
    <property type="project" value="TreeGrafter"/>
</dbReference>
<feature type="coiled-coil region" evidence="9">
    <location>
        <begin position="996"/>
        <end position="1030"/>
    </location>
</feature>
<keyword evidence="9" id="KW-0175">Coiled coil</keyword>
<evidence type="ECO:0000256" key="3">
    <source>
        <dbReference type="ARBA" id="ARBA00017338"/>
    </source>
</evidence>
<dbReference type="Pfam" id="PF08423">
    <property type="entry name" value="Rad51"/>
    <property type="match status" value="1"/>
</dbReference>
<evidence type="ECO:0000256" key="5">
    <source>
        <dbReference type="ARBA" id="ARBA00022771"/>
    </source>
</evidence>
<dbReference type="InterPro" id="IPR013632">
    <property type="entry name" value="Rad51_C"/>
</dbReference>
<keyword evidence="5" id="KW-0863">Zinc-finger</keyword>
<feature type="repeat" description="CHCR" evidence="8">
    <location>
        <begin position="812"/>
        <end position="966"/>
    </location>
</feature>
<comment type="subcellular location">
    <subcellularLocation>
        <location evidence="1">Late endosome membrane</location>
        <topology evidence="1">Peripheral membrane protein</topology>
        <orientation evidence="1">Cytoplasmic side</orientation>
    </subcellularLocation>
</comment>
<dbReference type="Proteomes" id="UP000494163">
    <property type="component" value="Chromosome X"/>
</dbReference>
<dbReference type="GO" id="GO:0007032">
    <property type="term" value="P:endosome organization"/>
    <property type="evidence" value="ECO:0007669"/>
    <property type="project" value="TreeGrafter"/>
</dbReference>
<evidence type="ECO:0000256" key="6">
    <source>
        <dbReference type="ARBA" id="ARBA00022833"/>
    </source>
</evidence>
<evidence type="ECO:0000256" key="4">
    <source>
        <dbReference type="ARBA" id="ARBA00022723"/>
    </source>
</evidence>
<evidence type="ECO:0000313" key="11">
    <source>
        <dbReference type="EMBL" id="ALC48173.1"/>
    </source>
</evidence>
<dbReference type="PROSITE" id="PS50162">
    <property type="entry name" value="RECA_2"/>
    <property type="match status" value="1"/>
</dbReference>
<dbReference type="GO" id="GO:0140664">
    <property type="term" value="F:ATP-dependent DNA damage sensor activity"/>
    <property type="evidence" value="ECO:0007669"/>
    <property type="project" value="InterPro"/>
</dbReference>
<evidence type="ECO:0000256" key="8">
    <source>
        <dbReference type="PROSITE-ProRule" id="PRU01006"/>
    </source>
</evidence>
<dbReference type="InterPro" id="IPR027417">
    <property type="entry name" value="P-loop_NTPase"/>
</dbReference>
<dbReference type="GO" id="GO:0006281">
    <property type="term" value="P:DNA repair"/>
    <property type="evidence" value="ECO:0007669"/>
    <property type="project" value="InterPro"/>
</dbReference>
<dbReference type="STRING" id="30019.A0A0M3QYS1"/>
<dbReference type="InterPro" id="IPR058919">
    <property type="entry name" value="Pep3/Vps18_RING_C"/>
</dbReference>
<evidence type="ECO:0000313" key="12">
    <source>
        <dbReference type="Proteomes" id="UP000494163"/>
    </source>
</evidence>
<evidence type="ECO:0000259" key="10">
    <source>
        <dbReference type="PROSITE" id="PS50162"/>
    </source>
</evidence>
<name>A0A0M3QYS1_DROBS</name>
<sequence length="1156" mass="132500">MQSSLKLKTAASLLELNNVITTDNKLLDKHLHGGIQLQKVTELVGKPGAGKTQLCMKLCLLVQLPAIVGGLAGQALYIDTRQCFDPHRLKELANKIIGDYNLAVHGFRPDQMLQNVRYVECLSAGRLIANIIALKEYLQANPMIKLVIVDSLSFTIRMLTNVIQRTALLVEIHEHFQFLMSSNNISFIEMSQNKQIQPKFLSAIPSKPNNSSTGGNPFETDDEEEEIFSKLKLPLRLPSNFADAHIEHLIVCKNWLLCVLATQEKLTLLRFFLPRAIPPGEVALDKYTSGYKIGKLFLDRTGHHVIISLVPKATGVSADFLYIHCSETPKAQQLKVRRIEKFKDHEITAVAFNTYYGDETTTGTILFGTSRGLIFETELGASIDMPRKQLYDLCQSRITGLEILRVPNSNRWIVVASTPDGIHAFQDVLRPEERSLHSIFSSYGAFAEKQKTDLNYSLLRFFAPPNSKYPKQWAWLSGAGLRTGELSIDIGSTATLLGDTLIKLDFEKGKLLSFDERRTSVVKSFVLTEYHAVLLYADHIKAICLLNQELVYHEVFDESRLGKLQNIERDAFTGTIYVYTDRIVFTLRITREERNIWRIYLDRGQYELATAHAASNADNLQMVLTQRANAAFREGAFEVAANYYAETEESFEAICLKFMALNDKRPIVNYVKKRLTRLTMSEDSTPEAIKSLIIWLIDLYLIQINLPEQSEARRHEWQAEYDEFMREPYVLSCTSQHRNAVQQLITQHADSHNLAQFAISICDFEQVIGQQLKASRYAEALQTLAKQTDLSLYYKYAPKLIEHLPKATVEALMAMGSKLDLEKLVPTLIIMDTADQRKHVIRYLEFAVYKLNSSNEIIHNFLLHLYAQYEPKLLMKYLEIQGRDDTLVHYDIHYALKVCTELDVKDACVFLQCLLCMWTTAVDLALQFDMQLAKETASKPQDTTMRRKLWLRIAYHDIKGTNDVKRALNLLKECDLLRIEDLLPFFSDFEKIDNFKEAICDALKDYNQRIQELQREMAETREQSLNVTKELRTLRTHNVRLQANEVCDICDMTLLVKPFFIFICGHKYHSDCLEKQLVPMLSKDRSRLLSMLKQQLEAVMTQPTTSKAAEPEKDRLDIKAEIENILASDCLYCSHMIETIDQPFVDDWDQVNVEWE</sequence>
<keyword evidence="7" id="KW-0472">Membrane</keyword>
<dbReference type="SUPFAM" id="SSF52540">
    <property type="entry name" value="P-loop containing nucleoside triphosphate hydrolases"/>
    <property type="match status" value="1"/>
</dbReference>
<dbReference type="GO" id="GO:0003677">
    <property type="term" value="F:DNA binding"/>
    <property type="evidence" value="ECO:0007669"/>
    <property type="project" value="InterPro"/>
</dbReference>
<keyword evidence="4" id="KW-0479">Metal-binding</keyword>
<dbReference type="SMART" id="SM00382">
    <property type="entry name" value="AAA"/>
    <property type="match status" value="1"/>
</dbReference>
<proteinExistence type="inferred from homology"/>
<dbReference type="PANTHER" id="PTHR23323">
    <property type="entry name" value="VACUOLAR PROTEIN SORTING-ASSOCIATED PROTEIN"/>
    <property type="match status" value="1"/>
</dbReference>
<dbReference type="InterPro" id="IPR000547">
    <property type="entry name" value="Clathrin_H-chain/VPS_repeat"/>
</dbReference>
<dbReference type="PANTHER" id="PTHR23323:SF26">
    <property type="entry name" value="VACUOLAR PROTEIN SORTING-ASSOCIATED PROTEIN 18 HOMOLOG"/>
    <property type="match status" value="1"/>
</dbReference>
<dbReference type="Pfam" id="PF05131">
    <property type="entry name" value="Pep3_Vps18"/>
    <property type="match status" value="1"/>
</dbReference>
<accession>A0A0M3QYS1</accession>
<evidence type="ECO:0000256" key="2">
    <source>
        <dbReference type="ARBA" id="ARBA00010454"/>
    </source>
</evidence>
<dbReference type="OMA" id="WIQREKW"/>
<dbReference type="Pfam" id="PF26148">
    <property type="entry name" value="VPS18_RING_C"/>
    <property type="match status" value="1"/>
</dbReference>
<dbReference type="GO" id="GO:0030674">
    <property type="term" value="F:protein-macromolecule adaptor activity"/>
    <property type="evidence" value="ECO:0007669"/>
    <property type="project" value="TreeGrafter"/>
</dbReference>
<comment type="similarity">
    <text evidence="2">Belongs to the VPS18 family.</text>
</comment>
<dbReference type="InterPro" id="IPR020588">
    <property type="entry name" value="RecA_ATP-bd"/>
</dbReference>
<evidence type="ECO:0000256" key="7">
    <source>
        <dbReference type="ARBA" id="ARBA00023136"/>
    </source>
</evidence>
<dbReference type="GO" id="GO:0006886">
    <property type="term" value="P:intracellular protein transport"/>
    <property type="evidence" value="ECO:0007669"/>
    <property type="project" value="UniProtKB-UniRule"/>
</dbReference>
<gene>
    <name evidence="11" type="ORF">Dbus_chrXg29</name>
</gene>
<dbReference type="Gene3D" id="3.40.50.300">
    <property type="entry name" value="P-loop containing nucleotide triphosphate hydrolases"/>
    <property type="match status" value="1"/>
</dbReference>